<evidence type="ECO:0000256" key="4">
    <source>
        <dbReference type="ARBA" id="ARBA00022666"/>
    </source>
</evidence>
<dbReference type="Gene3D" id="3.40.640.10">
    <property type="entry name" value="Type I PLP-dependent aspartate aminotransferase-like (Major domain)"/>
    <property type="match status" value="1"/>
</dbReference>
<dbReference type="Proteomes" id="UP000327013">
    <property type="component" value="Chromosome 5"/>
</dbReference>
<dbReference type="InterPro" id="IPR004838">
    <property type="entry name" value="NHTrfase_class1_PyrdxlP-BS"/>
</dbReference>
<dbReference type="GO" id="GO:0016847">
    <property type="term" value="F:1-aminocyclopropane-1-carboxylate synthase activity"/>
    <property type="evidence" value="ECO:0007669"/>
    <property type="project" value="UniProtKB-EC"/>
</dbReference>
<dbReference type="OrthoDB" id="691673at2759"/>
<evidence type="ECO:0000256" key="12">
    <source>
        <dbReference type="ARBA" id="ARBA00049554"/>
    </source>
</evidence>
<protein>
    <recommendedName>
        <fullName evidence="10">1-aminocyclopropane-1-carboxylate synthase</fullName>
        <ecNumber evidence="10">4.4.1.14</ecNumber>
    </recommendedName>
    <alternativeName>
        <fullName evidence="11">S-adenosyl-L-methionine methylthioadenosine-lyase</fullName>
    </alternativeName>
</protein>
<evidence type="ECO:0000256" key="6">
    <source>
        <dbReference type="ARBA" id="ARBA00022898"/>
    </source>
</evidence>
<keyword evidence="8" id="KW-0292">Fruit ripening</keyword>
<keyword evidence="15" id="KW-1185">Reference proteome</keyword>
<dbReference type="GO" id="GO:0030170">
    <property type="term" value="F:pyridoxal phosphate binding"/>
    <property type="evidence" value="ECO:0007669"/>
    <property type="project" value="InterPro"/>
</dbReference>
<evidence type="ECO:0000256" key="11">
    <source>
        <dbReference type="ARBA" id="ARBA00042673"/>
    </source>
</evidence>
<accession>A0A5N6R428</accession>
<evidence type="ECO:0000256" key="7">
    <source>
        <dbReference type="ARBA" id="ARBA00023239"/>
    </source>
</evidence>
<gene>
    <name evidence="14" type="ORF">FH972_012241</name>
</gene>
<dbReference type="Pfam" id="PF00155">
    <property type="entry name" value="Aminotran_1_2"/>
    <property type="match status" value="1"/>
</dbReference>
<reference evidence="14 15" key="1">
    <citation type="submission" date="2019-06" db="EMBL/GenBank/DDBJ databases">
        <title>A chromosomal-level reference genome of Carpinus fangiana (Coryloideae, Betulaceae).</title>
        <authorList>
            <person name="Yang X."/>
            <person name="Wang Z."/>
            <person name="Zhang L."/>
            <person name="Hao G."/>
            <person name="Liu J."/>
            <person name="Yang Y."/>
        </authorList>
    </citation>
    <scope>NUCLEOTIDE SEQUENCE [LARGE SCALE GENOMIC DNA]</scope>
    <source>
        <strain evidence="14">Cfa_2016G</strain>
        <tissue evidence="14">Leaf</tissue>
    </source>
</reference>
<keyword evidence="5" id="KW-0949">S-adenosyl-L-methionine</keyword>
<dbReference type="PRINTS" id="PR00753">
    <property type="entry name" value="ACCSYNTHASE"/>
</dbReference>
<comment type="pathway">
    <text evidence="9">Alkene biosynthesis; ethylene biosynthesis via S-adenosyl-L-methionine; ethylene from S-adenosyl-L-methionine: step 1/2.</text>
</comment>
<dbReference type="InterPro" id="IPR004839">
    <property type="entry name" value="Aminotransferase_I/II_large"/>
</dbReference>
<comment type="similarity">
    <text evidence="2">Belongs to the class-I pyridoxal-phosphate-dependent aminotransferase family.</text>
</comment>
<dbReference type="PROSITE" id="PS00105">
    <property type="entry name" value="AA_TRANSFER_CLASS_1"/>
    <property type="match status" value="1"/>
</dbReference>
<dbReference type="InterPro" id="IPR015422">
    <property type="entry name" value="PyrdxlP-dep_Trfase_small"/>
</dbReference>
<comment type="subunit">
    <text evidence="3">Homodimer.</text>
</comment>
<evidence type="ECO:0000259" key="13">
    <source>
        <dbReference type="Pfam" id="PF00155"/>
    </source>
</evidence>
<dbReference type="EMBL" id="CM017325">
    <property type="protein sequence ID" value="KAE8055401.1"/>
    <property type="molecule type" value="Genomic_DNA"/>
</dbReference>
<dbReference type="InterPro" id="IPR050478">
    <property type="entry name" value="Ethylene_sulfur-biosynth"/>
</dbReference>
<dbReference type="GO" id="GO:0009693">
    <property type="term" value="P:ethylene biosynthetic process"/>
    <property type="evidence" value="ECO:0007669"/>
    <property type="project" value="UniProtKB-KW"/>
</dbReference>
<evidence type="ECO:0000256" key="5">
    <source>
        <dbReference type="ARBA" id="ARBA00022691"/>
    </source>
</evidence>
<keyword evidence="7" id="KW-0456">Lyase</keyword>
<evidence type="ECO:0000256" key="2">
    <source>
        <dbReference type="ARBA" id="ARBA00007441"/>
    </source>
</evidence>
<comment type="cofactor">
    <cofactor evidence="1">
        <name>pyridoxal 5'-phosphate</name>
        <dbReference type="ChEBI" id="CHEBI:597326"/>
    </cofactor>
</comment>
<evidence type="ECO:0000256" key="8">
    <source>
        <dbReference type="ARBA" id="ARBA00033478"/>
    </source>
</evidence>
<organism evidence="14 15">
    <name type="scientific">Carpinus fangiana</name>
    <dbReference type="NCBI Taxonomy" id="176857"/>
    <lineage>
        <taxon>Eukaryota</taxon>
        <taxon>Viridiplantae</taxon>
        <taxon>Streptophyta</taxon>
        <taxon>Embryophyta</taxon>
        <taxon>Tracheophyta</taxon>
        <taxon>Spermatophyta</taxon>
        <taxon>Magnoliopsida</taxon>
        <taxon>eudicotyledons</taxon>
        <taxon>Gunneridae</taxon>
        <taxon>Pentapetalae</taxon>
        <taxon>rosids</taxon>
        <taxon>fabids</taxon>
        <taxon>Fagales</taxon>
        <taxon>Betulaceae</taxon>
        <taxon>Carpinus</taxon>
    </lineage>
</organism>
<comment type="catalytic activity">
    <reaction evidence="12">
        <text>S-adenosyl-L-methionine = 1-aminocyclopropane-1-carboxylate + S-methyl-5'-thioadenosine + H(+)</text>
        <dbReference type="Rhea" id="RHEA:21744"/>
        <dbReference type="ChEBI" id="CHEBI:15378"/>
        <dbReference type="ChEBI" id="CHEBI:17509"/>
        <dbReference type="ChEBI" id="CHEBI:58360"/>
        <dbReference type="ChEBI" id="CHEBI:59789"/>
        <dbReference type="EC" id="4.4.1.14"/>
    </reaction>
</comment>
<sequence>MYAATVFSRISEIIEEEKEMACNLDLIHIVYSLSKDMGFPGFRVGIVYSYNDAVVQCCLKMSSFGLVSSQTQHLIASMLSDDAFVDSFIAESATRLERRYKIFTCPLAQPGWFKVCFANMDDSTMGVALNRIKTFVHQKKDVRNPIKRKCWNSNLRLSLKRVDDIMMAQSMRYAYETRLAEDSCSIYFITDQVDALLIDEAYKFY</sequence>
<dbReference type="InterPro" id="IPR015421">
    <property type="entry name" value="PyrdxlP-dep_Trfase_major"/>
</dbReference>
<dbReference type="PANTHER" id="PTHR43795">
    <property type="entry name" value="BIFUNCTIONAL ASPARTATE AMINOTRANSFERASE AND GLUTAMATE/ASPARTATE-PREPHENATE AMINOTRANSFERASE-RELATED"/>
    <property type="match status" value="1"/>
</dbReference>
<dbReference type="PANTHER" id="PTHR43795:SF6">
    <property type="entry name" value="1-AMINOCYCLOPROPANE-1-CARBOXYLATE SYNTHASE 6"/>
    <property type="match status" value="1"/>
</dbReference>
<dbReference type="Gene3D" id="3.90.1150.10">
    <property type="entry name" value="Aspartate Aminotransferase, domain 1"/>
    <property type="match status" value="2"/>
</dbReference>
<dbReference type="SUPFAM" id="SSF53383">
    <property type="entry name" value="PLP-dependent transferases"/>
    <property type="match status" value="1"/>
</dbReference>
<name>A0A5N6R428_9ROSI</name>
<evidence type="ECO:0000256" key="3">
    <source>
        <dbReference type="ARBA" id="ARBA00011738"/>
    </source>
</evidence>
<dbReference type="GO" id="GO:0008483">
    <property type="term" value="F:transaminase activity"/>
    <property type="evidence" value="ECO:0007669"/>
    <property type="project" value="TreeGrafter"/>
</dbReference>
<proteinExistence type="inferred from homology"/>
<feature type="domain" description="Aminotransferase class I/classII large" evidence="13">
    <location>
        <begin position="1"/>
        <end position="112"/>
    </location>
</feature>
<evidence type="ECO:0000256" key="1">
    <source>
        <dbReference type="ARBA" id="ARBA00001933"/>
    </source>
</evidence>
<evidence type="ECO:0000313" key="15">
    <source>
        <dbReference type="Proteomes" id="UP000327013"/>
    </source>
</evidence>
<dbReference type="InterPro" id="IPR015424">
    <property type="entry name" value="PyrdxlP-dep_Trfase"/>
</dbReference>
<dbReference type="GO" id="GO:0009835">
    <property type="term" value="P:fruit ripening"/>
    <property type="evidence" value="ECO:0007669"/>
    <property type="project" value="UniProtKB-KW"/>
</dbReference>
<evidence type="ECO:0000256" key="10">
    <source>
        <dbReference type="ARBA" id="ARBA00039053"/>
    </source>
</evidence>
<dbReference type="EC" id="4.4.1.14" evidence="10"/>
<evidence type="ECO:0000256" key="9">
    <source>
        <dbReference type="ARBA" id="ARBA00037888"/>
    </source>
</evidence>
<evidence type="ECO:0000313" key="14">
    <source>
        <dbReference type="EMBL" id="KAE8055401.1"/>
    </source>
</evidence>
<keyword evidence="6" id="KW-0663">Pyridoxal phosphate</keyword>
<dbReference type="AlphaFoldDB" id="A0A5N6R428"/>
<keyword evidence="4" id="KW-0266">Ethylene biosynthesis</keyword>